<dbReference type="HOGENOM" id="CLU_194283_1_0_9"/>
<dbReference type="PATRIC" id="fig|1126211.3.peg.505"/>
<dbReference type="SUPFAM" id="SSF54593">
    <property type="entry name" value="Glyoxalase/Bleomycin resistance protein/Dihydroxybiphenyl dioxygenase"/>
    <property type="match status" value="1"/>
</dbReference>
<evidence type="ECO:0000313" key="2">
    <source>
        <dbReference type="Proteomes" id="UP000002878"/>
    </source>
</evidence>
<evidence type="ECO:0008006" key="3">
    <source>
        <dbReference type="Google" id="ProtNLM"/>
    </source>
</evidence>
<dbReference type="EMBL" id="CP003332">
    <property type="protein sequence ID" value="AFJ60594.1"/>
    <property type="molecule type" value="Genomic_DNA"/>
</dbReference>
<gene>
    <name evidence="1" type="ORF">MUS_0520</name>
</gene>
<sequence>MKPRITVITSGADNLEKSLHFYQDGLGLPTEGIAGTDLNMAQLLFLTCKRD</sequence>
<organism evidence="1 2">
    <name type="scientific">Bacillus amyloliquefaciens (strain Y2)</name>
    <name type="common">Bacillus amyloliquefaciens subsp. plantarum (strain B9601-Y2)</name>
    <dbReference type="NCBI Taxonomy" id="1155777"/>
    <lineage>
        <taxon>Bacteria</taxon>
        <taxon>Bacillati</taxon>
        <taxon>Bacillota</taxon>
        <taxon>Bacilli</taxon>
        <taxon>Bacillales</taxon>
        <taxon>Bacillaceae</taxon>
        <taxon>Bacillus</taxon>
        <taxon>Bacillus amyloliquefaciens group</taxon>
    </lineage>
</organism>
<dbReference type="AlphaFoldDB" id="I2C1S0"/>
<dbReference type="KEGG" id="bqy:MUS_0520"/>
<dbReference type="InterPro" id="IPR029068">
    <property type="entry name" value="Glyas_Bleomycin-R_OHBP_Dase"/>
</dbReference>
<name>I2C1S0_BACAY</name>
<evidence type="ECO:0000313" key="1">
    <source>
        <dbReference type="EMBL" id="AFJ60594.1"/>
    </source>
</evidence>
<dbReference type="Proteomes" id="UP000002878">
    <property type="component" value="Chromosome"/>
</dbReference>
<protein>
    <recommendedName>
        <fullName evidence="3">VOC family protein</fullName>
    </recommendedName>
</protein>
<dbReference type="Gene3D" id="3.10.180.10">
    <property type="entry name" value="2,3-Dihydroxybiphenyl 1,2-Dioxygenase, domain 1"/>
    <property type="match status" value="1"/>
</dbReference>
<reference evidence="1 2" key="1">
    <citation type="journal article" date="2012" name="J. Biotechnol.">
        <title>Genome sequence of the plant growth promoting strain Bacillus amyloliquefaciens subsp. plantarum B9601-Y2 and expression of mersacidin and other secondary metabolites.</title>
        <authorList>
            <person name="He P."/>
            <person name="Hao K."/>
            <person name="Blom J."/>
            <person name="Ruckert C."/>
            <person name="Vater J."/>
            <person name="Mao Z."/>
            <person name="Wu Y."/>
            <person name="Hou M."/>
            <person name="He P."/>
            <person name="He Y."/>
            <person name="Borriss R."/>
        </authorList>
    </citation>
    <scope>NUCLEOTIDE SEQUENCE [LARGE SCALE GENOMIC DNA]</scope>
    <source>
        <strain evidence="1">Y2</strain>
    </source>
</reference>
<proteinExistence type="predicted"/>
<accession>I2C1S0</accession>